<gene>
    <name evidence="16" type="primary">Cd8a_3</name>
    <name evidence="16" type="ORF">TROMEL_R15657</name>
</gene>
<keyword evidence="7" id="KW-1064">Adaptive immunity</keyword>
<dbReference type="InterPro" id="IPR036179">
    <property type="entry name" value="Ig-like_dom_sf"/>
</dbReference>
<dbReference type="PROSITE" id="PS50835">
    <property type="entry name" value="IG_LIKE"/>
    <property type="match status" value="1"/>
</dbReference>
<comment type="subcellular location">
    <subcellularLocation>
        <location evidence="1">Cell membrane</location>
        <topology evidence="1">Single-pass type I membrane protein</topology>
    </subcellularLocation>
</comment>
<dbReference type="Gene3D" id="2.60.40.10">
    <property type="entry name" value="Immunoglobulins"/>
    <property type="match status" value="1"/>
</dbReference>
<dbReference type="OrthoDB" id="9906515at2759"/>
<dbReference type="Proteomes" id="UP000550660">
    <property type="component" value="Unassembled WGS sequence"/>
</dbReference>
<protein>
    <submittedName>
        <fullName evidence="16">CD8A protein</fullName>
    </submittedName>
</protein>
<feature type="non-terminal residue" evidence="16">
    <location>
        <position position="1"/>
    </location>
</feature>
<keyword evidence="10" id="KW-1015">Disulfide bond</keyword>
<dbReference type="FunFam" id="2.60.40.10:FF:001514">
    <property type="entry name" value="CD8 alpha chain"/>
    <property type="match status" value="1"/>
</dbReference>
<organism evidence="16 17">
    <name type="scientific">Trogon melanurus</name>
    <name type="common">Black-tailed trogon</name>
    <dbReference type="NCBI Taxonomy" id="56311"/>
    <lineage>
        <taxon>Eukaryota</taxon>
        <taxon>Metazoa</taxon>
        <taxon>Chordata</taxon>
        <taxon>Craniata</taxon>
        <taxon>Vertebrata</taxon>
        <taxon>Euteleostomi</taxon>
        <taxon>Archelosauria</taxon>
        <taxon>Archosauria</taxon>
        <taxon>Dinosauria</taxon>
        <taxon>Saurischia</taxon>
        <taxon>Theropoda</taxon>
        <taxon>Coelurosauria</taxon>
        <taxon>Aves</taxon>
        <taxon>Neognathae</taxon>
        <taxon>Neoaves</taxon>
        <taxon>Telluraves</taxon>
        <taxon>Coraciimorphae</taxon>
        <taxon>Trogoniformes</taxon>
        <taxon>Trogonidae</taxon>
        <taxon>Trogon</taxon>
    </lineage>
</organism>
<evidence type="ECO:0000256" key="10">
    <source>
        <dbReference type="ARBA" id="ARBA00023157"/>
    </source>
</evidence>
<proteinExistence type="predicted"/>
<dbReference type="GO" id="GO:0009897">
    <property type="term" value="C:external side of plasma membrane"/>
    <property type="evidence" value="ECO:0007669"/>
    <property type="project" value="TreeGrafter"/>
</dbReference>
<keyword evidence="2" id="KW-1003">Cell membrane</keyword>
<evidence type="ECO:0000313" key="17">
    <source>
        <dbReference type="Proteomes" id="UP000550660"/>
    </source>
</evidence>
<dbReference type="InterPro" id="IPR013783">
    <property type="entry name" value="Ig-like_fold"/>
</dbReference>
<feature type="non-terminal residue" evidence="16">
    <location>
        <position position="178"/>
    </location>
</feature>
<dbReference type="InterPro" id="IPR007110">
    <property type="entry name" value="Ig-like_dom"/>
</dbReference>
<evidence type="ECO:0000256" key="14">
    <source>
        <dbReference type="SAM" id="Phobius"/>
    </source>
</evidence>
<evidence type="ECO:0000256" key="9">
    <source>
        <dbReference type="ARBA" id="ARBA00023139"/>
    </source>
</evidence>
<evidence type="ECO:0000256" key="4">
    <source>
        <dbReference type="ARBA" id="ARBA00022729"/>
    </source>
</evidence>
<keyword evidence="4" id="KW-0732">Signal</keyword>
<dbReference type="GO" id="GO:0002456">
    <property type="term" value="P:T cell mediated immunity"/>
    <property type="evidence" value="ECO:0007669"/>
    <property type="project" value="TreeGrafter"/>
</dbReference>
<evidence type="ECO:0000256" key="1">
    <source>
        <dbReference type="ARBA" id="ARBA00004251"/>
    </source>
</evidence>
<evidence type="ECO:0000256" key="5">
    <source>
        <dbReference type="ARBA" id="ARBA00022859"/>
    </source>
</evidence>
<feature type="transmembrane region" description="Helical" evidence="14">
    <location>
        <begin position="154"/>
        <end position="177"/>
    </location>
</feature>
<accession>A0A7L0EUZ8</accession>
<feature type="domain" description="Ig-like" evidence="15">
    <location>
        <begin position="17"/>
        <end position="106"/>
    </location>
</feature>
<keyword evidence="3 14" id="KW-0812">Transmembrane</keyword>
<keyword evidence="6 14" id="KW-1133">Transmembrane helix</keyword>
<dbReference type="GO" id="GO:0045065">
    <property type="term" value="P:cytotoxic T cell differentiation"/>
    <property type="evidence" value="ECO:0007669"/>
    <property type="project" value="TreeGrafter"/>
</dbReference>
<dbReference type="InterPro" id="IPR015468">
    <property type="entry name" value="CD8_asu"/>
</dbReference>
<dbReference type="Pfam" id="PF07686">
    <property type="entry name" value="V-set"/>
    <property type="match status" value="1"/>
</dbReference>
<name>A0A7L0EUZ8_TROML</name>
<keyword evidence="17" id="KW-1185">Reference proteome</keyword>
<keyword evidence="8 14" id="KW-0472">Membrane</keyword>
<evidence type="ECO:0000256" key="11">
    <source>
        <dbReference type="ARBA" id="ARBA00023180"/>
    </source>
</evidence>
<keyword evidence="9" id="KW-0564">Palmitate</keyword>
<dbReference type="EMBL" id="VXAG01004068">
    <property type="protein sequence ID" value="NXJ87075.1"/>
    <property type="molecule type" value="Genomic_DNA"/>
</dbReference>
<dbReference type="InterPro" id="IPR013106">
    <property type="entry name" value="Ig_V-set"/>
</dbReference>
<evidence type="ECO:0000256" key="7">
    <source>
        <dbReference type="ARBA" id="ARBA00023130"/>
    </source>
</evidence>
<dbReference type="SUPFAM" id="SSF48726">
    <property type="entry name" value="Immunoglobulin"/>
    <property type="match status" value="1"/>
</dbReference>
<keyword evidence="11" id="KW-0325">Glycoprotein</keyword>
<keyword evidence="13" id="KW-0393">Immunoglobulin domain</keyword>
<dbReference type="PANTHER" id="PTHR10441">
    <property type="entry name" value="CD8 ALPHA CHAIN"/>
    <property type="match status" value="1"/>
</dbReference>
<evidence type="ECO:0000256" key="3">
    <source>
        <dbReference type="ARBA" id="ARBA00022692"/>
    </source>
</evidence>
<dbReference type="GO" id="GO:0007166">
    <property type="term" value="P:cell surface receptor signaling pathway"/>
    <property type="evidence" value="ECO:0007669"/>
    <property type="project" value="TreeGrafter"/>
</dbReference>
<evidence type="ECO:0000313" key="16">
    <source>
        <dbReference type="EMBL" id="NXJ87075.1"/>
    </source>
</evidence>
<keyword evidence="12" id="KW-0449">Lipoprotein</keyword>
<evidence type="ECO:0000256" key="6">
    <source>
        <dbReference type="ARBA" id="ARBA00022989"/>
    </source>
</evidence>
<keyword evidence="5" id="KW-0391">Immunity</keyword>
<sequence>QLWTRFRDGSTKHPQLGQRLELECVITKEDRGISWVHQDKGGTLHFIVHISSTSQTTFEGIKRTSTRFEARKHRRGIYRLIVKSFTSQDEGNYFCIVNCNQMLSFSRGQPSFFPGSLPPPNIVKTSAASTWWTFLFSFPADTSKEKHLRIFCDILWVPLVGACLLLLLAQAVTVMLCQ</sequence>
<comment type="caution">
    <text evidence="16">The sequence shown here is derived from an EMBL/GenBank/DDBJ whole genome shotgun (WGS) entry which is preliminary data.</text>
</comment>
<evidence type="ECO:0000256" key="13">
    <source>
        <dbReference type="ARBA" id="ARBA00023319"/>
    </source>
</evidence>
<evidence type="ECO:0000256" key="2">
    <source>
        <dbReference type="ARBA" id="ARBA00022475"/>
    </source>
</evidence>
<evidence type="ECO:0000259" key="15">
    <source>
        <dbReference type="PROSITE" id="PS50835"/>
    </source>
</evidence>
<dbReference type="AlphaFoldDB" id="A0A7L0EUZ8"/>
<evidence type="ECO:0000256" key="8">
    <source>
        <dbReference type="ARBA" id="ARBA00023136"/>
    </source>
</evidence>
<evidence type="ECO:0000256" key="12">
    <source>
        <dbReference type="ARBA" id="ARBA00023288"/>
    </source>
</evidence>
<dbReference type="PANTHER" id="PTHR10441:SF2">
    <property type="entry name" value="T-CELL SURFACE GLYCOPROTEIN CD8 ALPHA CHAIN"/>
    <property type="match status" value="1"/>
</dbReference>
<reference evidence="16 17" key="1">
    <citation type="submission" date="2019-09" db="EMBL/GenBank/DDBJ databases">
        <title>Bird 10,000 Genomes (B10K) Project - Family phase.</title>
        <authorList>
            <person name="Zhang G."/>
        </authorList>
    </citation>
    <scope>NUCLEOTIDE SEQUENCE [LARGE SCALE GENOMIC DNA]</scope>
    <source>
        <strain evidence="16">B10K-DU-007-40</strain>
        <tissue evidence="16">Mixed tissue sample</tissue>
    </source>
</reference>